<evidence type="ECO:0000256" key="1">
    <source>
        <dbReference type="SAM" id="Coils"/>
    </source>
</evidence>
<reference evidence="2 3" key="1">
    <citation type="submission" date="2020-01" db="EMBL/GenBank/DDBJ databases">
        <authorList>
            <person name="Kim M.K."/>
        </authorList>
    </citation>
    <scope>NUCLEOTIDE SEQUENCE [LARGE SCALE GENOMIC DNA]</scope>
    <source>
        <strain evidence="2 3">172606-1</strain>
    </source>
</reference>
<dbReference type="Pfam" id="PF13551">
    <property type="entry name" value="HTH_29"/>
    <property type="match status" value="1"/>
</dbReference>
<protein>
    <submittedName>
        <fullName evidence="2">Helix-turn-helix domain-containing protein</fullName>
    </submittedName>
</protein>
<dbReference type="KEGG" id="rhoz:GXP67_12580"/>
<dbReference type="SUPFAM" id="SSF46689">
    <property type="entry name" value="Homeodomain-like"/>
    <property type="match status" value="1"/>
</dbReference>
<sequence length="423" mass="49085">MREDKEDNNYQKCTPNEFIDKLHKETQNYVAQIEKLEITEHFTLDPTVGLGKSELTIDNCRFTSVDFLPKETKEVNSLIRNLLPCELILLRFENCNFNNISFGALSVNFRFEFKNCVFRSLSLGDCDFQQIIISDCTFYIFSIGRCNIPLIELNNNICEHLYIGESGDPNKFGQFIISKGKFDYLSIYNNTFENLEIRGPIECIEFTLAAHDNLGHQLRSYDEINRFTLRNFDSNIYVLNFKIKKLLFEKSTINKGSITFDSISKSTQLSIRFWQIVSLLMRYIKKITDKQKQDLEKIHKDSKSYQERNRCQCILLSNQGYQVQKLASIFQVSQLSIYKWFDRFEKTGVVGLKNQKGKGRKPILTTSNATHVEVVENSIEKEKQQLKLAKREIEAKLGTAMSEMTLKRFLKKLTTDGNVSVNG</sequence>
<evidence type="ECO:0000313" key="3">
    <source>
        <dbReference type="Proteomes" id="UP000480178"/>
    </source>
</evidence>
<dbReference type="SUPFAM" id="SSF141571">
    <property type="entry name" value="Pentapeptide repeat-like"/>
    <property type="match status" value="1"/>
</dbReference>
<accession>A0A6C0GI58</accession>
<keyword evidence="1" id="KW-0175">Coiled coil</keyword>
<dbReference type="AlphaFoldDB" id="A0A6C0GI58"/>
<organism evidence="2 3">
    <name type="scientific">Rhodocytophaga rosea</name>
    <dbReference type="NCBI Taxonomy" id="2704465"/>
    <lineage>
        <taxon>Bacteria</taxon>
        <taxon>Pseudomonadati</taxon>
        <taxon>Bacteroidota</taxon>
        <taxon>Cytophagia</taxon>
        <taxon>Cytophagales</taxon>
        <taxon>Rhodocytophagaceae</taxon>
        <taxon>Rhodocytophaga</taxon>
    </lineage>
</organism>
<dbReference type="Gene3D" id="2.160.20.80">
    <property type="entry name" value="E3 ubiquitin-protein ligase SopA"/>
    <property type="match status" value="1"/>
</dbReference>
<dbReference type="InterPro" id="IPR009057">
    <property type="entry name" value="Homeodomain-like_sf"/>
</dbReference>
<gene>
    <name evidence="2" type="ORF">GXP67_12580</name>
</gene>
<evidence type="ECO:0000313" key="2">
    <source>
        <dbReference type="EMBL" id="QHT67410.1"/>
    </source>
</evidence>
<proteinExistence type="predicted"/>
<keyword evidence="3" id="KW-1185">Reference proteome</keyword>
<dbReference type="RefSeq" id="WP_162443441.1">
    <property type="nucleotide sequence ID" value="NZ_CP048222.1"/>
</dbReference>
<feature type="coiled-coil region" evidence="1">
    <location>
        <begin position="372"/>
        <end position="399"/>
    </location>
</feature>
<name>A0A6C0GI58_9BACT</name>
<dbReference type="Proteomes" id="UP000480178">
    <property type="component" value="Chromosome"/>
</dbReference>
<dbReference type="EMBL" id="CP048222">
    <property type="protein sequence ID" value="QHT67410.1"/>
    <property type="molecule type" value="Genomic_DNA"/>
</dbReference>